<sequence>MLIRSGVNPSKYIKIVIKGRTLNAGIINFPMKKVICITQEWIDMLQNNPNNNLVWNAFSGTIYHELGHQKDYMPNGLLHKILITICNFFGICLRNYHSNQLQFLYWVWEAHADFYSCEHAFKGDRCMSRKTMLFKLDERKKRLKSIEDTYDHPSWMRRISYIEKFNFDEQLITKIAMDVSYPVSYVEVQNIILHYETYFD</sequence>
<protein>
    <submittedName>
        <fullName evidence="1">Uncharacterized protein</fullName>
    </submittedName>
</protein>
<dbReference type="PATRIC" id="fig|717962.3.peg.2029"/>
<reference evidence="1 2" key="1">
    <citation type="submission" date="2010-03" db="EMBL/GenBank/DDBJ databases">
        <title>The genome sequence of Coprococcus catus GD/7.</title>
        <authorList>
            <consortium name="metaHIT consortium -- http://www.metahit.eu/"/>
            <person name="Pajon A."/>
            <person name="Turner K."/>
            <person name="Parkhill J."/>
            <person name="Duncan S."/>
            <person name="Flint H."/>
        </authorList>
    </citation>
    <scope>NUCLEOTIDE SEQUENCE [LARGE SCALE GENOMIC DNA]</scope>
    <source>
        <strain evidence="1 2">GD/7</strain>
    </source>
</reference>
<name>D4J923_9FIRM</name>
<gene>
    <name evidence="1" type="ORF">CC1_21400</name>
</gene>
<proteinExistence type="predicted"/>
<reference evidence="1 2" key="2">
    <citation type="submission" date="2010-03" db="EMBL/GenBank/DDBJ databases">
        <authorList>
            <person name="Pajon A."/>
        </authorList>
    </citation>
    <scope>NUCLEOTIDE SEQUENCE [LARGE SCALE GENOMIC DNA]</scope>
    <source>
        <strain evidence="1 2">GD/7</strain>
    </source>
</reference>
<dbReference type="AlphaFoldDB" id="D4J923"/>
<dbReference type="HOGENOM" id="CLU_1364243_0_0_9"/>
<dbReference type="EMBL" id="FP929038">
    <property type="protein sequence ID" value="CBK80844.1"/>
    <property type="molecule type" value="Genomic_DNA"/>
</dbReference>
<evidence type="ECO:0000313" key="2">
    <source>
        <dbReference type="Proteomes" id="UP000008798"/>
    </source>
</evidence>
<accession>D4J923</accession>
<dbReference type="KEGG" id="cct:CC1_21400"/>
<dbReference type="Proteomes" id="UP000008798">
    <property type="component" value="Chromosome"/>
</dbReference>
<organism evidence="1 2">
    <name type="scientific">Coprococcus catus GD/7</name>
    <dbReference type="NCBI Taxonomy" id="717962"/>
    <lineage>
        <taxon>Bacteria</taxon>
        <taxon>Bacillati</taxon>
        <taxon>Bacillota</taxon>
        <taxon>Clostridia</taxon>
        <taxon>Lachnospirales</taxon>
        <taxon>Lachnospiraceae</taxon>
        <taxon>Coprococcus</taxon>
    </lineage>
</organism>
<evidence type="ECO:0000313" key="1">
    <source>
        <dbReference type="EMBL" id="CBK80844.1"/>
    </source>
</evidence>